<keyword evidence="3" id="KW-1185">Reference proteome</keyword>
<dbReference type="Gene3D" id="3.30.70.2050">
    <property type="match status" value="1"/>
</dbReference>
<dbReference type="EMBL" id="CP021330">
    <property type="protein sequence ID" value="AVX05717.1"/>
    <property type="molecule type" value="Genomic_DNA"/>
</dbReference>
<dbReference type="InterPro" id="IPR008719">
    <property type="entry name" value="N2O_reductase_NosL"/>
</dbReference>
<protein>
    <recommendedName>
        <fullName evidence="4">Copper resistance protein CopZ</fullName>
    </recommendedName>
</protein>
<reference evidence="2 3" key="1">
    <citation type="submission" date="2017-05" db="EMBL/GenBank/DDBJ databases">
        <title>Genome Analysis of Maritalea myrionectae HL2708#5.</title>
        <authorList>
            <consortium name="Cotde Inc.-PKNU"/>
            <person name="Jang D."/>
            <person name="Oh H.-M."/>
        </authorList>
    </citation>
    <scope>NUCLEOTIDE SEQUENCE [LARGE SCALE GENOMIC DNA]</scope>
    <source>
        <strain evidence="2 3">HL2708#5</strain>
    </source>
</reference>
<dbReference type="Gene3D" id="3.30.70.2060">
    <property type="match status" value="1"/>
</dbReference>
<dbReference type="PANTHER" id="PTHR41247">
    <property type="entry name" value="HTH-TYPE TRANSCRIPTIONAL REPRESSOR YCNK"/>
    <property type="match status" value="1"/>
</dbReference>
<evidence type="ECO:0008006" key="4">
    <source>
        <dbReference type="Google" id="ProtNLM"/>
    </source>
</evidence>
<dbReference type="AlphaFoldDB" id="A0A2R4MI58"/>
<gene>
    <name evidence="2" type="ORF">MXMO3_03211</name>
</gene>
<keyword evidence="1" id="KW-0732">Signal</keyword>
<sequence length="178" mass="19266">MIHAKKLIIIASAFVLAGCASEAAVTPTPEPIALTAEAAGHYCQMIILDHEGPKAQMYLAGMENPLWFSQVRDGLAYVKSPEQSAEIVVMYVNDMGKAKNWSEPGEDNWIRADEAFYVVGSDALGGMGAPELVPFAEEDAALAFANLRGGEVRHLQDITQDHVLAPVDHDETNEEVSQ</sequence>
<dbReference type="SUPFAM" id="SSF160387">
    <property type="entry name" value="NosL/MerB-like"/>
    <property type="match status" value="1"/>
</dbReference>
<dbReference type="PANTHER" id="PTHR41247:SF1">
    <property type="entry name" value="HTH-TYPE TRANSCRIPTIONAL REPRESSOR YCNK"/>
    <property type="match status" value="1"/>
</dbReference>
<dbReference type="PROSITE" id="PS51257">
    <property type="entry name" value="PROKAR_LIPOPROTEIN"/>
    <property type="match status" value="1"/>
</dbReference>
<dbReference type="RefSeq" id="WP_117396515.1">
    <property type="nucleotide sequence ID" value="NZ_CP021330.1"/>
</dbReference>
<evidence type="ECO:0000313" key="2">
    <source>
        <dbReference type="EMBL" id="AVX05717.1"/>
    </source>
</evidence>
<evidence type="ECO:0000256" key="1">
    <source>
        <dbReference type="SAM" id="SignalP"/>
    </source>
</evidence>
<dbReference type="KEGG" id="mmyr:MXMO3_03211"/>
<organism evidence="2 3">
    <name type="scientific">Maritalea myrionectae</name>
    <dbReference type="NCBI Taxonomy" id="454601"/>
    <lineage>
        <taxon>Bacteria</taxon>
        <taxon>Pseudomonadati</taxon>
        <taxon>Pseudomonadota</taxon>
        <taxon>Alphaproteobacteria</taxon>
        <taxon>Hyphomicrobiales</taxon>
        <taxon>Devosiaceae</taxon>
        <taxon>Maritalea</taxon>
    </lineage>
</organism>
<dbReference type="Pfam" id="PF05573">
    <property type="entry name" value="NosL"/>
    <property type="match status" value="1"/>
</dbReference>
<feature type="chain" id="PRO_5015334006" description="Copper resistance protein CopZ" evidence="1">
    <location>
        <begin position="24"/>
        <end position="178"/>
    </location>
</feature>
<dbReference type="Proteomes" id="UP000258927">
    <property type="component" value="Chromosome"/>
</dbReference>
<proteinExistence type="predicted"/>
<dbReference type="STRING" id="1122213.GCA_000423365_00903"/>
<evidence type="ECO:0000313" key="3">
    <source>
        <dbReference type="Proteomes" id="UP000258927"/>
    </source>
</evidence>
<accession>A0A2R4MI58</accession>
<name>A0A2R4MI58_9HYPH</name>
<feature type="signal peptide" evidence="1">
    <location>
        <begin position="1"/>
        <end position="23"/>
    </location>
</feature>